<evidence type="ECO:0000256" key="1">
    <source>
        <dbReference type="SAM" id="SignalP"/>
    </source>
</evidence>
<dbReference type="Gene3D" id="1.20.1440.240">
    <property type="match status" value="1"/>
</dbReference>
<dbReference type="InterPro" id="IPR002937">
    <property type="entry name" value="Amino_oxidase"/>
</dbReference>
<dbReference type="InterPro" id="IPR036188">
    <property type="entry name" value="FAD/NAD-bd_sf"/>
</dbReference>
<dbReference type="GO" id="GO:0001716">
    <property type="term" value="F:L-amino-acid oxidase activity"/>
    <property type="evidence" value="ECO:0007669"/>
    <property type="project" value="TreeGrafter"/>
</dbReference>
<reference evidence="3 4" key="1">
    <citation type="submission" date="2019-04" db="EMBL/GenBank/DDBJ databases">
        <title>Friends and foes A comparative genomics study of 23 Aspergillus species from section Flavi.</title>
        <authorList>
            <consortium name="DOE Joint Genome Institute"/>
            <person name="Kjaerbolling I."/>
            <person name="Vesth T."/>
            <person name="Frisvad J.C."/>
            <person name="Nybo J.L."/>
            <person name="Theobald S."/>
            <person name="Kildgaard S."/>
            <person name="Isbrandt T."/>
            <person name="Kuo A."/>
            <person name="Sato A."/>
            <person name="Lyhne E.K."/>
            <person name="Kogle M.E."/>
            <person name="Wiebenga A."/>
            <person name="Kun R.S."/>
            <person name="Lubbers R.J."/>
            <person name="Makela M.R."/>
            <person name="Barry K."/>
            <person name="Chovatia M."/>
            <person name="Clum A."/>
            <person name="Daum C."/>
            <person name="Haridas S."/>
            <person name="He G."/>
            <person name="LaButti K."/>
            <person name="Lipzen A."/>
            <person name="Mondo S."/>
            <person name="Riley R."/>
            <person name="Salamov A."/>
            <person name="Simmons B.A."/>
            <person name="Magnuson J.K."/>
            <person name="Henrissat B."/>
            <person name="Mortensen U.H."/>
            <person name="Larsen T.O."/>
            <person name="Devries R.P."/>
            <person name="Grigoriev I.V."/>
            <person name="Machida M."/>
            <person name="Baker S.E."/>
            <person name="Andersen M.R."/>
        </authorList>
    </citation>
    <scope>NUCLEOTIDE SEQUENCE [LARGE SCALE GENOMIC DNA]</scope>
    <source>
        <strain evidence="3 4">CBS 117626</strain>
    </source>
</reference>
<feature type="chain" id="PRO_5025012900" evidence="1">
    <location>
        <begin position="24"/>
        <end position="679"/>
    </location>
</feature>
<protein>
    <submittedName>
        <fullName evidence="3">Flavin-containing amine oxidoreductase-domain containing protein</fullName>
    </submittedName>
</protein>
<dbReference type="PANTHER" id="PTHR10742">
    <property type="entry name" value="FLAVIN MONOAMINE OXIDASE"/>
    <property type="match status" value="1"/>
</dbReference>
<sequence length="679" mass="75211">MAPTFHRYTSGLLALGLFQVGWAGVVHKQTELVRFRVPDVTADSLHNVYIEFPDSGFQGEIHLLYGDCEISSSSQRHHEIGTIYVKRDAHPERFVWATPVDAPHLHCLHAFSGATLVGRSAPVSVTAPLVRRESIADVADAMGPWFDGVAYMQAKEPGKAVVTQAKDASVAIIGGGMSGLMTSLLLGSVGMHNWHIIESSGRIGGRIRTEYLNHTRPDQYQYQEMGPMRFPVSITYADTNETLEIQDHKMVFQLSDVLNEMNTDHPELAVNFIPFVQNSPNVPASSGGYRLPNGLIPTAADVAANSSLVYEAASSNATEAEDAAQAYTDYTTADKISRKIITDMYQAHKSAVESGYFHWSEAGYLRYALGYNDNITDYVAGSDDTPMWDSLYEGVYFSATKWRTIDKGLESLPRAFWPHVANKTTLNRKIQGLSFNETTGKIAVNWRDDPMQLEPESADYDYAVVSAPFSKVRLWDMPRYSSLLSRAISTMNYAQSCKMSLHFKTRFWEHQEKPIFGGCGSVDLPGIGSVCYPSFNINGTGPGVVLASYVSDTPARSIAALSTEDHVALVLRSMVQIHGSIAAEQYTGIYDRQCWEVDEHQAGAWAAPLVGQQELYLPAYYQTEFKTIFIGEHTSYTHAWIFSALDSAVRGTTQLLLDLGLVDEAKAIVNTWMGRWIKV</sequence>
<dbReference type="SUPFAM" id="SSF51905">
    <property type="entry name" value="FAD/NAD(P)-binding domain"/>
    <property type="match status" value="1"/>
</dbReference>
<dbReference type="InterPro" id="IPR050281">
    <property type="entry name" value="Flavin_monoamine_oxidase"/>
</dbReference>
<organism evidence="3 4">
    <name type="scientific">Aspergillus tamarii</name>
    <dbReference type="NCBI Taxonomy" id="41984"/>
    <lineage>
        <taxon>Eukaryota</taxon>
        <taxon>Fungi</taxon>
        <taxon>Dikarya</taxon>
        <taxon>Ascomycota</taxon>
        <taxon>Pezizomycotina</taxon>
        <taxon>Eurotiomycetes</taxon>
        <taxon>Eurotiomycetidae</taxon>
        <taxon>Eurotiales</taxon>
        <taxon>Aspergillaceae</taxon>
        <taxon>Aspergillus</taxon>
        <taxon>Aspergillus subgen. Circumdati</taxon>
    </lineage>
</organism>
<accession>A0A5N6V3X3</accession>
<evidence type="ECO:0000259" key="2">
    <source>
        <dbReference type="Pfam" id="PF01593"/>
    </source>
</evidence>
<evidence type="ECO:0000313" key="3">
    <source>
        <dbReference type="EMBL" id="KAE8165685.1"/>
    </source>
</evidence>
<keyword evidence="4" id="KW-1185">Reference proteome</keyword>
<dbReference type="EMBL" id="ML738599">
    <property type="protein sequence ID" value="KAE8165685.1"/>
    <property type="molecule type" value="Genomic_DNA"/>
</dbReference>
<gene>
    <name evidence="3" type="ORF">BDV40DRAFT_308993</name>
</gene>
<name>A0A5N6V3X3_ASPTM</name>
<dbReference type="Proteomes" id="UP000326950">
    <property type="component" value="Unassembled WGS sequence"/>
</dbReference>
<feature type="domain" description="Amine oxidase" evidence="2">
    <location>
        <begin position="177"/>
        <end position="651"/>
    </location>
</feature>
<dbReference type="PANTHER" id="PTHR10742:SF382">
    <property type="entry name" value="AMINE OXIDASE DOMAIN-CONTAINING PROTEIN"/>
    <property type="match status" value="1"/>
</dbReference>
<feature type="signal peptide" evidence="1">
    <location>
        <begin position="1"/>
        <end position="23"/>
    </location>
</feature>
<keyword evidence="1" id="KW-0732">Signal</keyword>
<dbReference type="Gene3D" id="3.90.660.10">
    <property type="match status" value="1"/>
</dbReference>
<dbReference type="Gene3D" id="3.50.50.60">
    <property type="entry name" value="FAD/NAD(P)-binding domain"/>
    <property type="match status" value="1"/>
</dbReference>
<dbReference type="SUPFAM" id="SSF54373">
    <property type="entry name" value="FAD-linked reductases, C-terminal domain"/>
    <property type="match status" value="1"/>
</dbReference>
<dbReference type="AlphaFoldDB" id="A0A5N6V3X3"/>
<dbReference type="OrthoDB" id="7777654at2759"/>
<evidence type="ECO:0000313" key="4">
    <source>
        <dbReference type="Proteomes" id="UP000326950"/>
    </source>
</evidence>
<proteinExistence type="predicted"/>
<dbReference type="GO" id="GO:0009063">
    <property type="term" value="P:amino acid catabolic process"/>
    <property type="evidence" value="ECO:0007669"/>
    <property type="project" value="TreeGrafter"/>
</dbReference>
<dbReference type="Pfam" id="PF01593">
    <property type="entry name" value="Amino_oxidase"/>
    <property type="match status" value="1"/>
</dbReference>